<protein>
    <recommendedName>
        <fullName evidence="3">Asparagine synthetase [glutamine-hydrolyzing]</fullName>
        <ecNumber evidence="2">6.3.5.4</ecNumber>
    </recommendedName>
    <alternativeName>
        <fullName evidence="10">Glutamine-dependent asparagine synthetase</fullName>
    </alternativeName>
</protein>
<dbReference type="SUPFAM" id="SSF56235">
    <property type="entry name" value="N-terminal nucleophile aminohydrolases (Ntn hydrolases)"/>
    <property type="match status" value="1"/>
</dbReference>
<accession>A0A098M1N3</accession>
<dbReference type="Gene3D" id="3.40.50.620">
    <property type="entry name" value="HUPs"/>
    <property type="match status" value="1"/>
</dbReference>
<feature type="binding site" evidence="14">
    <location>
        <position position="288"/>
    </location>
    <ligand>
        <name>ATP</name>
        <dbReference type="ChEBI" id="CHEBI:30616"/>
    </ligand>
</feature>
<dbReference type="PANTHER" id="PTHR11772">
    <property type="entry name" value="ASPARAGINE SYNTHETASE"/>
    <property type="match status" value="1"/>
</dbReference>
<dbReference type="Gene3D" id="3.60.20.10">
    <property type="entry name" value="Glutamine Phosphoribosylpyrophosphate, subunit 1, domain 1"/>
    <property type="match status" value="1"/>
</dbReference>
<dbReference type="InterPro" id="IPR017932">
    <property type="entry name" value="GATase_2_dom"/>
</dbReference>
<keyword evidence="4" id="KW-0436">Ligase</keyword>
<dbReference type="CDD" id="cd00712">
    <property type="entry name" value="AsnB"/>
    <property type="match status" value="1"/>
</dbReference>
<reference evidence="17" key="1">
    <citation type="submission" date="2014-09" db="EMBL/GenBank/DDBJ databases">
        <title>RNA-seq and high-definition mass spectrometry reveal the complex and divergent venoms of two rear-fanged colubrid snakes.</title>
        <authorList>
            <person name="McGivern J.J."/>
            <person name="Wray K.P."/>
            <person name="Margres M.J."/>
            <person name="Couch M.E."/>
            <person name="Mackessy S.P."/>
            <person name="Rokyta D.R."/>
        </authorList>
    </citation>
    <scope>NUCLEOTIDE SEQUENCE</scope>
    <source>
        <tissue evidence="17">Venom gland</tissue>
    </source>
</reference>
<keyword evidence="5 13" id="KW-0028">Amino-acid biosynthesis</keyword>
<evidence type="ECO:0000256" key="2">
    <source>
        <dbReference type="ARBA" id="ARBA00012737"/>
    </source>
</evidence>
<evidence type="ECO:0000256" key="4">
    <source>
        <dbReference type="ARBA" id="ARBA00022598"/>
    </source>
</evidence>
<comment type="pathway">
    <text evidence="1">Amino-acid biosynthesis; L-asparagine biosynthesis; L-asparagine from L-aspartate (L-Gln route): step 1/1.</text>
</comment>
<evidence type="ECO:0000256" key="11">
    <source>
        <dbReference type="ARBA" id="ARBA00048741"/>
    </source>
</evidence>
<dbReference type="EC" id="6.3.5.4" evidence="2"/>
<dbReference type="SUPFAM" id="SSF52402">
    <property type="entry name" value="Adenine nucleotide alpha hydrolases-like"/>
    <property type="match status" value="1"/>
</dbReference>
<feature type="binding site" evidence="14">
    <location>
        <begin position="363"/>
        <end position="364"/>
    </location>
    <ligand>
        <name>ATP</name>
        <dbReference type="ChEBI" id="CHEBI:30616"/>
    </ligand>
</feature>
<dbReference type="GO" id="GO:0004066">
    <property type="term" value="F:asparagine synthase (glutamine-hydrolyzing) activity"/>
    <property type="evidence" value="ECO:0007669"/>
    <property type="project" value="UniProtKB-EC"/>
</dbReference>
<evidence type="ECO:0000256" key="6">
    <source>
        <dbReference type="ARBA" id="ARBA00022741"/>
    </source>
</evidence>
<evidence type="ECO:0000256" key="14">
    <source>
        <dbReference type="PIRSR" id="PIRSR001589-2"/>
    </source>
</evidence>
<feature type="binding site" evidence="14">
    <location>
        <position position="256"/>
    </location>
    <ligand>
        <name>ATP</name>
        <dbReference type="ChEBI" id="CHEBI:30616"/>
    </ligand>
</feature>
<feature type="binding site" evidence="14">
    <location>
        <position position="97"/>
    </location>
    <ligand>
        <name>L-glutamine</name>
        <dbReference type="ChEBI" id="CHEBI:58359"/>
    </ligand>
</feature>
<dbReference type="UniPathway" id="UPA00134">
    <property type="reaction ID" value="UER00195"/>
</dbReference>
<dbReference type="GO" id="GO:0005524">
    <property type="term" value="F:ATP binding"/>
    <property type="evidence" value="ECO:0007669"/>
    <property type="project" value="UniProtKB-KW"/>
</dbReference>
<evidence type="ECO:0000256" key="7">
    <source>
        <dbReference type="ARBA" id="ARBA00022840"/>
    </source>
</evidence>
<evidence type="ECO:0000256" key="13">
    <source>
        <dbReference type="PIRSR" id="PIRSR001589-1"/>
    </source>
</evidence>
<evidence type="ECO:0000256" key="3">
    <source>
        <dbReference type="ARBA" id="ARBA00021389"/>
    </source>
</evidence>
<keyword evidence="7 12" id="KW-0067">ATP-binding</keyword>
<feature type="site" description="Important for beta-aspartyl-AMP intermediate formation" evidence="15">
    <location>
        <position position="365"/>
    </location>
</feature>
<comment type="catalytic activity">
    <reaction evidence="11">
        <text>L-aspartate + L-glutamine + ATP + H2O = L-asparagine + L-glutamate + AMP + diphosphate + H(+)</text>
        <dbReference type="Rhea" id="RHEA:12228"/>
        <dbReference type="ChEBI" id="CHEBI:15377"/>
        <dbReference type="ChEBI" id="CHEBI:15378"/>
        <dbReference type="ChEBI" id="CHEBI:29985"/>
        <dbReference type="ChEBI" id="CHEBI:29991"/>
        <dbReference type="ChEBI" id="CHEBI:30616"/>
        <dbReference type="ChEBI" id="CHEBI:33019"/>
        <dbReference type="ChEBI" id="CHEBI:58048"/>
        <dbReference type="ChEBI" id="CHEBI:58359"/>
        <dbReference type="ChEBI" id="CHEBI:456215"/>
        <dbReference type="EC" id="6.3.5.4"/>
    </reaction>
</comment>
<keyword evidence="6 12" id="KW-0547">Nucleotide-binding</keyword>
<evidence type="ECO:0000259" key="16">
    <source>
        <dbReference type="PROSITE" id="PS51278"/>
    </source>
</evidence>
<dbReference type="InterPro" id="IPR033738">
    <property type="entry name" value="AsnB_N"/>
</dbReference>
<dbReference type="CDD" id="cd01991">
    <property type="entry name" value="Asn_synthase_B_C"/>
    <property type="match status" value="1"/>
</dbReference>
<name>A0A098M1N3_9SAUR</name>
<dbReference type="PIRSF" id="PIRSF001589">
    <property type="entry name" value="Asn_synthetase_glu-h"/>
    <property type="match status" value="1"/>
</dbReference>
<evidence type="ECO:0000256" key="10">
    <source>
        <dbReference type="ARBA" id="ARBA00030234"/>
    </source>
</evidence>
<sequence length="561" mass="63866">MCGIWALFGSDGCLSAQCLSAMKIAHRGPDAFRFENVNGFTNCCFGFHRLAIVDQLYGMQPLRVKKFPYLWLCYNGEIYNFKRLQKQFGFEYQTLVDGEVILHLYDKGGIEETASMLDGVFAFVLLDSANRKVFLGRDTYGVRPLFRVLTDDGFLGVCSEAKGLINLKHNMPSALKVEPFLPGHYEVLDLKLSGKVASVEVVKFHSPKEEPLHAAYSAVQNLPSGVDLETVKNNIRLLFENAVRKRLMSHRRIGCLLSGGLDSSLVAAILIKLAKEQKFAYPLQTFSIGMEDSPDVLAARKVAAHIGSEHHEVMFSSQEGIQSLEEVILSLETYDITTVRASVAMYLVSKYIRKKTDSVVIFSGEGSDELTQGYIYFHKAPTAEEAAEESERLLRELYLFDVLRADRTTAAHGLELRVPFLDHQFTAYYLSLPAELRIPKNGIEKHLLREAFEDSNLLPKEILWRPKEAFSDGLASIKKSWFSMLQDYIELQVDDLLLEKAEEKFPFNPPKTKEGYFYRQIFEKHYPGHSIWLPHYWMPRWIKATDPSARTLKHYKSATKE</sequence>
<evidence type="ECO:0000256" key="8">
    <source>
        <dbReference type="ARBA" id="ARBA00022888"/>
    </source>
</evidence>
<dbReference type="Pfam" id="PF00733">
    <property type="entry name" value="Asn_synthase"/>
    <property type="match status" value="1"/>
</dbReference>
<keyword evidence="8 13" id="KW-0061">Asparagine biosynthesis</keyword>
<dbReference type="PANTHER" id="PTHR11772:SF23">
    <property type="entry name" value="ASPARAGINE SYNTHETASE [GLUTAMINE-HYDROLYZING]"/>
    <property type="match status" value="1"/>
</dbReference>
<proteinExistence type="predicted"/>
<dbReference type="InterPro" id="IPR029055">
    <property type="entry name" value="Ntn_hydrolases_N"/>
</dbReference>
<evidence type="ECO:0000256" key="12">
    <source>
        <dbReference type="PIRNR" id="PIRNR001589"/>
    </source>
</evidence>
<dbReference type="InterPro" id="IPR014729">
    <property type="entry name" value="Rossmann-like_a/b/a_fold"/>
</dbReference>
<evidence type="ECO:0000313" key="17">
    <source>
        <dbReference type="EMBL" id="JAC96215.1"/>
    </source>
</evidence>
<feature type="domain" description="Glutamine amidotransferase type-2" evidence="16">
    <location>
        <begin position="2"/>
        <end position="191"/>
    </location>
</feature>
<dbReference type="InterPro" id="IPR001962">
    <property type="entry name" value="Asn_synthase"/>
</dbReference>
<dbReference type="AlphaFoldDB" id="A0A098M1N3"/>
<evidence type="ECO:0000256" key="1">
    <source>
        <dbReference type="ARBA" id="ARBA00005187"/>
    </source>
</evidence>
<dbReference type="NCBIfam" id="TIGR01536">
    <property type="entry name" value="asn_synth_AEB"/>
    <property type="match status" value="1"/>
</dbReference>
<dbReference type="Pfam" id="PF13537">
    <property type="entry name" value="GATase_7"/>
    <property type="match status" value="1"/>
</dbReference>
<feature type="active site" description="For GATase activity" evidence="13">
    <location>
        <position position="2"/>
    </location>
</feature>
<dbReference type="InterPro" id="IPR006426">
    <property type="entry name" value="Asn_synth_AEB"/>
</dbReference>
<dbReference type="InterPro" id="IPR050795">
    <property type="entry name" value="Asn_Synthetase"/>
</dbReference>
<evidence type="ECO:0000256" key="15">
    <source>
        <dbReference type="PIRSR" id="PIRSR001589-3"/>
    </source>
</evidence>
<dbReference type="FunFam" id="3.60.20.10:FF:000039">
    <property type="entry name" value="Asparagine synthetase [glutamine-hydrolyzing]"/>
    <property type="match status" value="1"/>
</dbReference>
<dbReference type="PROSITE" id="PS51278">
    <property type="entry name" value="GATASE_TYPE_2"/>
    <property type="match status" value="1"/>
</dbReference>
<evidence type="ECO:0000256" key="5">
    <source>
        <dbReference type="ARBA" id="ARBA00022605"/>
    </source>
</evidence>
<dbReference type="FunFam" id="3.40.50.620:FF:000090">
    <property type="entry name" value="asparagine synthetase [glutamine-hydrolyzing]"/>
    <property type="match status" value="1"/>
</dbReference>
<evidence type="ECO:0000256" key="9">
    <source>
        <dbReference type="ARBA" id="ARBA00022962"/>
    </source>
</evidence>
<dbReference type="GO" id="GO:0070981">
    <property type="term" value="P:L-asparagine biosynthetic process"/>
    <property type="evidence" value="ECO:0007669"/>
    <property type="project" value="UniProtKB-UniPathway"/>
</dbReference>
<dbReference type="GO" id="GO:0005829">
    <property type="term" value="C:cytosol"/>
    <property type="evidence" value="ECO:0007669"/>
    <property type="project" value="TreeGrafter"/>
</dbReference>
<dbReference type="EMBL" id="GBSI01000280">
    <property type="protein sequence ID" value="JAC96215.1"/>
    <property type="molecule type" value="Transcribed_RNA"/>
</dbReference>
<keyword evidence="9 13" id="KW-0315">Glutamine amidotransferase</keyword>
<organism evidence="17">
    <name type="scientific">Hypsiglena sp. JMG-2014</name>
    <dbReference type="NCBI Taxonomy" id="1550645"/>
    <lineage>
        <taxon>Eukaryota</taxon>
        <taxon>Metazoa</taxon>
        <taxon>Chordata</taxon>
        <taxon>Craniata</taxon>
        <taxon>Vertebrata</taxon>
        <taxon>Euteleostomi</taxon>
        <taxon>Lepidosauria</taxon>
        <taxon>Squamata</taxon>
        <taxon>Bifurcata</taxon>
        <taxon>Unidentata</taxon>
        <taxon>Episquamata</taxon>
        <taxon>Toxicofera</taxon>
        <taxon>Serpentes</taxon>
        <taxon>Colubroidea</taxon>
        <taxon>Dipsadidae</taxon>
        <taxon>Hypsiglena</taxon>
    </lineage>
</organism>